<protein>
    <submittedName>
        <fullName evidence="1">Peroxisomal membrane protein pmp34-related</fullName>
    </submittedName>
</protein>
<accession>A0ACB9TPB2</accession>
<comment type="caution">
    <text evidence="1">The sequence shown here is derived from an EMBL/GenBank/DDBJ whole genome shotgun (WGS) entry which is preliminary data.</text>
</comment>
<evidence type="ECO:0000313" key="1">
    <source>
        <dbReference type="EMBL" id="KAI4468626.1"/>
    </source>
</evidence>
<gene>
    <name evidence="1" type="ORF">MML48_2g00002943</name>
</gene>
<name>A0ACB9TPB2_HOLOL</name>
<dbReference type="EMBL" id="CM043016">
    <property type="protein sequence ID" value="KAI4468626.1"/>
    <property type="molecule type" value="Genomic_DNA"/>
</dbReference>
<organism evidence="1 2">
    <name type="scientific">Holotrichia oblita</name>
    <name type="common">Chafer beetle</name>
    <dbReference type="NCBI Taxonomy" id="644536"/>
    <lineage>
        <taxon>Eukaryota</taxon>
        <taxon>Metazoa</taxon>
        <taxon>Ecdysozoa</taxon>
        <taxon>Arthropoda</taxon>
        <taxon>Hexapoda</taxon>
        <taxon>Insecta</taxon>
        <taxon>Pterygota</taxon>
        <taxon>Neoptera</taxon>
        <taxon>Endopterygota</taxon>
        <taxon>Coleoptera</taxon>
        <taxon>Polyphaga</taxon>
        <taxon>Scarabaeiformia</taxon>
        <taxon>Scarabaeidae</taxon>
        <taxon>Melolonthinae</taxon>
        <taxon>Holotrichia</taxon>
    </lineage>
</organism>
<sequence>MSKETVFNYETLVHAVAGSAGSIFAMTIFYPLDTIRFRLQCKLEDNNEKGLNTFQVFWKILRNEGVEALYRGLKPVLLSLGASNFVYFYAFHGLKSIQKNSTTTDLKLGIIAGIINVLVTAPLWVVNSRLKIEEQKYYTGLLDGLVHIANTEGLAALWSGVGSSLVLVSNPAIQFAVYEALKRQIPAKSASAFFLMGALAKAVATMATYPIQLAQSRQRNGKNRMNTLVLLYALLKRKGPRALFSGLEAKLYQTVLTAALMFVTYEKIVRFVFIIFLRSHRKKLSV</sequence>
<dbReference type="Proteomes" id="UP001056778">
    <property type="component" value="Chromosome 2"/>
</dbReference>
<proteinExistence type="predicted"/>
<reference evidence="1" key="1">
    <citation type="submission" date="2022-04" db="EMBL/GenBank/DDBJ databases">
        <title>Chromosome-scale genome assembly of Holotrichia oblita Faldermann.</title>
        <authorList>
            <person name="Rongchong L."/>
        </authorList>
    </citation>
    <scope>NUCLEOTIDE SEQUENCE</scope>
    <source>
        <strain evidence="1">81SQS9</strain>
    </source>
</reference>
<keyword evidence="2" id="KW-1185">Reference proteome</keyword>
<evidence type="ECO:0000313" key="2">
    <source>
        <dbReference type="Proteomes" id="UP001056778"/>
    </source>
</evidence>